<dbReference type="EMBL" id="LJYW01000001">
    <property type="protein sequence ID" value="KPL52874.1"/>
    <property type="molecule type" value="Genomic_DNA"/>
</dbReference>
<name>A0A0P6W184_9HYPH</name>
<keyword evidence="1" id="KW-0732">Signal</keyword>
<reference evidence="2 3" key="1">
    <citation type="submission" date="2015-09" db="EMBL/GenBank/DDBJ databases">
        <authorList>
            <person name="Jackson K.R."/>
            <person name="Lunt B.L."/>
            <person name="Fisher J.N.B."/>
            <person name="Gardner A.V."/>
            <person name="Bailey M.E."/>
            <person name="Deus L.M."/>
            <person name="Earl A.S."/>
            <person name="Gibby P.D."/>
            <person name="Hartmann K.A."/>
            <person name="Liu J.E."/>
            <person name="Manci A.M."/>
            <person name="Nielsen D.A."/>
            <person name="Solomon M.B."/>
            <person name="Breakwell D.P."/>
            <person name="Burnett S.H."/>
            <person name="Grose J.H."/>
        </authorList>
    </citation>
    <scope>NUCLEOTIDE SEQUENCE [LARGE SCALE GENOMIC DNA]</scope>
    <source>
        <strain evidence="2 3">16</strain>
    </source>
</reference>
<keyword evidence="3" id="KW-1185">Reference proteome</keyword>
<evidence type="ECO:0000313" key="3">
    <source>
        <dbReference type="Proteomes" id="UP000048984"/>
    </source>
</evidence>
<evidence type="ECO:0008006" key="4">
    <source>
        <dbReference type="Google" id="ProtNLM"/>
    </source>
</evidence>
<evidence type="ECO:0000256" key="1">
    <source>
        <dbReference type="SAM" id="SignalP"/>
    </source>
</evidence>
<feature type="signal peptide" evidence="1">
    <location>
        <begin position="1"/>
        <end position="18"/>
    </location>
</feature>
<reference evidence="2 3" key="2">
    <citation type="submission" date="2015-10" db="EMBL/GenBank/DDBJ databases">
        <title>Draft Genome Sequence of Prosthecomicrobium hirschii ATCC 27832.</title>
        <authorList>
            <person name="Daniel J."/>
            <person name="Givan S.A."/>
            <person name="Brun Y.V."/>
            <person name="Brown P.J."/>
        </authorList>
    </citation>
    <scope>NUCLEOTIDE SEQUENCE [LARGE SCALE GENOMIC DNA]</scope>
    <source>
        <strain evidence="2 3">16</strain>
    </source>
</reference>
<evidence type="ECO:0000313" key="2">
    <source>
        <dbReference type="EMBL" id="KPL52874.1"/>
    </source>
</evidence>
<dbReference type="Proteomes" id="UP000048984">
    <property type="component" value="Unassembled WGS sequence"/>
</dbReference>
<gene>
    <name evidence="2" type="ORF">ABB55_12165</name>
</gene>
<feature type="chain" id="PRO_5006131985" description="Glycine zipper domain-containing protein" evidence="1">
    <location>
        <begin position="19"/>
        <end position="95"/>
    </location>
</feature>
<proteinExistence type="predicted"/>
<comment type="caution">
    <text evidence="2">The sequence shown here is derived from an EMBL/GenBank/DDBJ whole genome shotgun (WGS) entry which is preliminary data.</text>
</comment>
<sequence length="95" mass="8705">MALLSCAAILAVPGLASADEAAGAAAGAATGAVTGAVIGGPVGAVVGGVAGATIGGAAGATGSGTVVVQPEAPRVIERECVQDAYGATTCVERVR</sequence>
<protein>
    <recommendedName>
        <fullName evidence="4">Glycine zipper domain-containing protein</fullName>
    </recommendedName>
</protein>
<accession>A0A0P6W184</accession>
<dbReference type="AlphaFoldDB" id="A0A0P6W184"/>
<organism evidence="2 3">
    <name type="scientific">Prosthecodimorpha hirschii</name>
    <dbReference type="NCBI Taxonomy" id="665126"/>
    <lineage>
        <taxon>Bacteria</taxon>
        <taxon>Pseudomonadati</taxon>
        <taxon>Pseudomonadota</taxon>
        <taxon>Alphaproteobacteria</taxon>
        <taxon>Hyphomicrobiales</taxon>
        <taxon>Ancalomicrobiaceae</taxon>
        <taxon>Prosthecodimorpha</taxon>
    </lineage>
</organism>